<dbReference type="GO" id="GO:0008528">
    <property type="term" value="F:G protein-coupled peptide receptor activity"/>
    <property type="evidence" value="ECO:0000318"/>
    <property type="project" value="GO_Central"/>
</dbReference>
<comment type="subcellular location">
    <subcellularLocation>
        <location evidence="1">Membrane</location>
    </subcellularLocation>
</comment>
<dbReference type="PANTHER" id="PTHR45698">
    <property type="entry name" value="TRACE AMINE-ASSOCIATED RECEPTOR 19N-RELATED"/>
    <property type="match status" value="1"/>
</dbReference>
<evidence type="ECO:0000256" key="2">
    <source>
        <dbReference type="ARBA" id="ARBA00022692"/>
    </source>
</evidence>
<dbReference type="InterPro" id="IPR017452">
    <property type="entry name" value="GPCR_Rhodpsn_7TM"/>
</dbReference>
<evidence type="ECO:0000256" key="1">
    <source>
        <dbReference type="ARBA" id="ARBA00004370"/>
    </source>
</evidence>
<gene>
    <name evidence="7" type="ORF">TRIADDRAFT_56815</name>
</gene>
<keyword evidence="3 5" id="KW-1133">Transmembrane helix</keyword>
<dbReference type="Pfam" id="PF00001">
    <property type="entry name" value="7tm_1"/>
    <property type="match status" value="1"/>
</dbReference>
<sequence length="346" mass="40188">MANESLQCAYSQDELQTDRLPVMHQWINSLCYIIIALIILFANSLVTIVLSKQQYTDRNNNENDSRKSFNLLMINLSVAGLLLDVLLLITPGYIIPSSHYEFPKGELGDFFCRLIDSEYFIHILSYTSLMIVTIISFKRWLAVARPHIFQSSVKKFKVQIVITTIWILQPFLCIEFVLGDAFVKTAYPPCRWKYVICDSVLAESVFFTVLEIIRFYFPSTLIILLTSDTARRMQIFQFREDPEMNRSDTRLFKRIAATAITAWLMVALCLPDQLYFTLSVFSVIRPYRYSIHSIARIFFITGSSCAPFMYSLFSPEFKLTIKKKCQSLRCNHSCHHSNRRRVTFTA</sequence>
<dbReference type="Gene3D" id="1.20.1070.10">
    <property type="entry name" value="Rhodopsin 7-helix transmembrane proteins"/>
    <property type="match status" value="1"/>
</dbReference>
<dbReference type="SUPFAM" id="SSF81321">
    <property type="entry name" value="Family A G protein-coupled receptor-like"/>
    <property type="match status" value="1"/>
</dbReference>
<dbReference type="InterPro" id="IPR000276">
    <property type="entry name" value="GPCR_Rhodpsn"/>
</dbReference>
<keyword evidence="4 5" id="KW-0472">Membrane</keyword>
<dbReference type="KEGG" id="tad:TRIADDRAFT_56815"/>
<keyword evidence="2 5" id="KW-0812">Transmembrane</keyword>
<dbReference type="PRINTS" id="PR00237">
    <property type="entry name" value="GPCRRHODOPSN"/>
</dbReference>
<proteinExistence type="predicted"/>
<feature type="transmembrane region" description="Helical" evidence="5">
    <location>
        <begin position="119"/>
        <end position="137"/>
    </location>
</feature>
<feature type="domain" description="G-protein coupled receptors family 1 profile" evidence="6">
    <location>
        <begin position="42"/>
        <end position="310"/>
    </location>
</feature>
<dbReference type="HOGENOM" id="CLU_009579_6_0_1"/>
<feature type="transmembrane region" description="Helical" evidence="5">
    <location>
        <begin position="71"/>
        <end position="95"/>
    </location>
</feature>
<dbReference type="AlphaFoldDB" id="B3RWN0"/>
<dbReference type="GeneID" id="6754263"/>
<dbReference type="PROSITE" id="PS50262">
    <property type="entry name" value="G_PROTEIN_RECEP_F1_2"/>
    <property type="match status" value="1"/>
</dbReference>
<evidence type="ECO:0000256" key="5">
    <source>
        <dbReference type="SAM" id="Phobius"/>
    </source>
</evidence>
<feature type="transmembrane region" description="Helical" evidence="5">
    <location>
        <begin position="26"/>
        <end position="50"/>
    </location>
</feature>
<evidence type="ECO:0000256" key="3">
    <source>
        <dbReference type="ARBA" id="ARBA00022989"/>
    </source>
</evidence>
<evidence type="ECO:0000313" key="7">
    <source>
        <dbReference type="EMBL" id="EDV24725.1"/>
    </source>
</evidence>
<dbReference type="Proteomes" id="UP000009022">
    <property type="component" value="Unassembled WGS sequence"/>
</dbReference>
<dbReference type="RefSeq" id="XP_002112615.1">
    <property type="nucleotide sequence ID" value="XM_002112579.1"/>
</dbReference>
<evidence type="ECO:0000259" key="6">
    <source>
        <dbReference type="PROSITE" id="PS50262"/>
    </source>
</evidence>
<dbReference type="FunCoup" id="B3RWN0">
    <property type="interactions" value="99"/>
</dbReference>
<reference evidence="7 8" key="1">
    <citation type="journal article" date="2008" name="Nature">
        <title>The Trichoplax genome and the nature of placozoans.</title>
        <authorList>
            <person name="Srivastava M."/>
            <person name="Begovic E."/>
            <person name="Chapman J."/>
            <person name="Putnam N.H."/>
            <person name="Hellsten U."/>
            <person name="Kawashima T."/>
            <person name="Kuo A."/>
            <person name="Mitros T."/>
            <person name="Salamov A."/>
            <person name="Carpenter M.L."/>
            <person name="Signorovitch A.Y."/>
            <person name="Moreno M.A."/>
            <person name="Kamm K."/>
            <person name="Grimwood J."/>
            <person name="Schmutz J."/>
            <person name="Shapiro H."/>
            <person name="Grigoriev I.V."/>
            <person name="Buss L.W."/>
            <person name="Schierwater B."/>
            <person name="Dellaporta S.L."/>
            <person name="Rokhsar D.S."/>
        </authorList>
    </citation>
    <scope>NUCLEOTIDE SEQUENCE [LARGE SCALE GENOMIC DNA]</scope>
    <source>
        <strain evidence="7 8">Grell-BS-1999</strain>
    </source>
</reference>
<dbReference type="CTD" id="6754263"/>
<name>B3RWN0_TRIAD</name>
<organism evidence="7 8">
    <name type="scientific">Trichoplax adhaerens</name>
    <name type="common">Trichoplax reptans</name>
    <dbReference type="NCBI Taxonomy" id="10228"/>
    <lineage>
        <taxon>Eukaryota</taxon>
        <taxon>Metazoa</taxon>
        <taxon>Placozoa</taxon>
        <taxon>Uniplacotomia</taxon>
        <taxon>Trichoplacea</taxon>
        <taxon>Trichoplacidae</taxon>
        <taxon>Trichoplax</taxon>
    </lineage>
</organism>
<dbReference type="InParanoid" id="B3RWN0"/>
<dbReference type="GO" id="GO:0005886">
    <property type="term" value="C:plasma membrane"/>
    <property type="evidence" value="ECO:0000318"/>
    <property type="project" value="GO_Central"/>
</dbReference>
<feature type="transmembrane region" description="Helical" evidence="5">
    <location>
        <begin position="158"/>
        <end position="178"/>
    </location>
</feature>
<dbReference type="OrthoDB" id="8888529at2759"/>
<evidence type="ECO:0000256" key="4">
    <source>
        <dbReference type="ARBA" id="ARBA00023136"/>
    </source>
</evidence>
<feature type="transmembrane region" description="Helical" evidence="5">
    <location>
        <begin position="251"/>
        <end position="274"/>
    </location>
</feature>
<keyword evidence="8" id="KW-1185">Reference proteome</keyword>
<feature type="transmembrane region" description="Helical" evidence="5">
    <location>
        <begin position="294"/>
        <end position="313"/>
    </location>
</feature>
<dbReference type="PhylomeDB" id="B3RWN0"/>
<protein>
    <recommendedName>
        <fullName evidence="6">G-protein coupled receptors family 1 profile domain-containing protein</fullName>
    </recommendedName>
</protein>
<evidence type="ECO:0000313" key="8">
    <source>
        <dbReference type="Proteomes" id="UP000009022"/>
    </source>
</evidence>
<dbReference type="CDD" id="cd00637">
    <property type="entry name" value="7tm_classA_rhodopsin-like"/>
    <property type="match status" value="1"/>
</dbReference>
<feature type="transmembrane region" description="Helical" evidence="5">
    <location>
        <begin position="212"/>
        <end position="230"/>
    </location>
</feature>
<dbReference type="PANTHER" id="PTHR45698:SF1">
    <property type="entry name" value="TRACE AMINE-ASSOCIATED RECEPTOR 13C-LIKE"/>
    <property type="match status" value="1"/>
</dbReference>
<dbReference type="GO" id="GO:0007218">
    <property type="term" value="P:neuropeptide signaling pathway"/>
    <property type="evidence" value="ECO:0000318"/>
    <property type="project" value="GO_Central"/>
</dbReference>
<dbReference type="EMBL" id="DS985245">
    <property type="protein sequence ID" value="EDV24725.1"/>
    <property type="molecule type" value="Genomic_DNA"/>
</dbReference>
<accession>B3RWN0</accession>